<gene>
    <name evidence="2" type="ORF">GCM10010151_44070</name>
</gene>
<organism evidence="2 3">
    <name type="scientific">Actinoallomurus spadix</name>
    <dbReference type="NCBI Taxonomy" id="79912"/>
    <lineage>
        <taxon>Bacteria</taxon>
        <taxon>Bacillati</taxon>
        <taxon>Actinomycetota</taxon>
        <taxon>Actinomycetes</taxon>
        <taxon>Streptosporangiales</taxon>
        <taxon>Thermomonosporaceae</taxon>
        <taxon>Actinoallomurus</taxon>
    </lineage>
</organism>
<name>A0ABN0WXS4_9ACTN</name>
<evidence type="ECO:0000313" key="3">
    <source>
        <dbReference type="Proteomes" id="UP001501822"/>
    </source>
</evidence>
<comment type="caution">
    <text evidence="2">The sequence shown here is derived from an EMBL/GenBank/DDBJ whole genome shotgun (WGS) entry which is preliminary data.</text>
</comment>
<reference evidence="2 3" key="1">
    <citation type="journal article" date="2019" name="Int. J. Syst. Evol. Microbiol.">
        <title>The Global Catalogue of Microorganisms (GCM) 10K type strain sequencing project: providing services to taxonomists for standard genome sequencing and annotation.</title>
        <authorList>
            <consortium name="The Broad Institute Genomics Platform"/>
            <consortium name="The Broad Institute Genome Sequencing Center for Infectious Disease"/>
            <person name="Wu L."/>
            <person name="Ma J."/>
        </authorList>
    </citation>
    <scope>NUCLEOTIDE SEQUENCE [LARGE SCALE GENOMIC DNA]</scope>
    <source>
        <strain evidence="2 3">JCM 3146</strain>
    </source>
</reference>
<dbReference type="EMBL" id="BAAABM010000040">
    <property type="protein sequence ID" value="GAA0349526.1"/>
    <property type="molecule type" value="Genomic_DNA"/>
</dbReference>
<dbReference type="InterPro" id="IPR041657">
    <property type="entry name" value="HTH_17"/>
</dbReference>
<dbReference type="Pfam" id="PF12728">
    <property type="entry name" value="HTH_17"/>
    <property type="match status" value="1"/>
</dbReference>
<dbReference type="InterPro" id="IPR009061">
    <property type="entry name" value="DNA-bd_dom_put_sf"/>
</dbReference>
<proteinExistence type="predicted"/>
<dbReference type="SUPFAM" id="SSF46955">
    <property type="entry name" value="Putative DNA-binding domain"/>
    <property type="match status" value="1"/>
</dbReference>
<feature type="domain" description="Helix-turn-helix" evidence="1">
    <location>
        <begin position="7"/>
        <end position="51"/>
    </location>
</feature>
<sequence>MTVPDVLAELGGVSQRTFYRWRELGNAPAGIKLPNGEIRIWRSEFAAWLETLREAA</sequence>
<dbReference type="Proteomes" id="UP001501822">
    <property type="component" value="Unassembled WGS sequence"/>
</dbReference>
<evidence type="ECO:0000259" key="1">
    <source>
        <dbReference type="Pfam" id="PF12728"/>
    </source>
</evidence>
<protein>
    <submittedName>
        <fullName evidence="2">Helix-turn-helix domain-containing protein</fullName>
    </submittedName>
</protein>
<accession>A0ABN0WXS4</accession>
<keyword evidence="3" id="KW-1185">Reference proteome</keyword>
<evidence type="ECO:0000313" key="2">
    <source>
        <dbReference type="EMBL" id="GAA0349526.1"/>
    </source>
</evidence>